<dbReference type="GO" id="GO:0071949">
    <property type="term" value="F:FAD binding"/>
    <property type="evidence" value="ECO:0007669"/>
    <property type="project" value="InterPro"/>
</dbReference>
<comment type="pathway">
    <text evidence="1">Cofactor biosynthesis; D-erythroascorbate biosynthesis; dehydro-D-arabinono-1,4-lactone from D-arabinose: step 2/2.</text>
</comment>
<dbReference type="GO" id="GO:0016020">
    <property type="term" value="C:membrane"/>
    <property type="evidence" value="ECO:0007669"/>
    <property type="project" value="InterPro"/>
</dbReference>
<dbReference type="Gene3D" id="3.30.465.10">
    <property type="match status" value="1"/>
</dbReference>
<evidence type="ECO:0000256" key="2">
    <source>
        <dbReference type="ARBA" id="ARBA00013136"/>
    </source>
</evidence>
<dbReference type="Pfam" id="PF04030">
    <property type="entry name" value="ALO"/>
    <property type="match status" value="1"/>
</dbReference>
<keyword evidence="3" id="KW-0560">Oxidoreductase</keyword>
<dbReference type="EMBL" id="JAGPUO010000027">
    <property type="protein sequence ID" value="KAG5655673.1"/>
    <property type="molecule type" value="Genomic_DNA"/>
</dbReference>
<feature type="domain" description="FAD-binding PCMH-type" evidence="6">
    <location>
        <begin position="49"/>
        <end position="222"/>
    </location>
</feature>
<gene>
    <name evidence="7" type="ORF">KAF25_009172</name>
</gene>
<proteinExistence type="predicted"/>
<dbReference type="PANTHER" id="PTHR43762">
    <property type="entry name" value="L-GULONOLACTONE OXIDASE"/>
    <property type="match status" value="1"/>
</dbReference>
<dbReference type="SUPFAM" id="SSF56176">
    <property type="entry name" value="FAD-binding/transporter-associated domain-like"/>
    <property type="match status" value="1"/>
</dbReference>
<evidence type="ECO:0000256" key="3">
    <source>
        <dbReference type="ARBA" id="ARBA00023002"/>
    </source>
</evidence>
<dbReference type="InterPro" id="IPR016169">
    <property type="entry name" value="FAD-bd_PCMH_sub2"/>
</dbReference>
<evidence type="ECO:0000256" key="5">
    <source>
        <dbReference type="SAM" id="SignalP"/>
    </source>
</evidence>
<accession>A0A9P7GSX0</accession>
<name>A0A9P7GSX0_9HYPO</name>
<dbReference type="InterPro" id="IPR016167">
    <property type="entry name" value="FAD-bd_PCMH_sub1"/>
</dbReference>
<comment type="caution">
    <text evidence="7">The sequence shown here is derived from an EMBL/GenBank/DDBJ whole genome shotgun (WGS) entry which is preliminary data.</text>
</comment>
<dbReference type="InterPro" id="IPR016166">
    <property type="entry name" value="FAD-bd_PCMH"/>
</dbReference>
<dbReference type="EC" id="1.1.3.37" evidence="2"/>
<keyword evidence="5" id="KW-0732">Signal</keyword>
<reference evidence="7" key="1">
    <citation type="submission" date="2021-04" db="EMBL/GenBank/DDBJ databases">
        <title>Draft genome of Fusarium avenaceum strain F156N33, isolated from an atmospheric sample in Virginia.</title>
        <authorList>
            <person name="Yang S."/>
            <person name="Vinatzer B.A."/>
            <person name="Coleman J."/>
        </authorList>
    </citation>
    <scope>NUCLEOTIDE SEQUENCE</scope>
    <source>
        <strain evidence="7">F156N33</strain>
    </source>
</reference>
<dbReference type="GO" id="GO:0003885">
    <property type="term" value="F:D-arabinono-1,4-lactone oxidase activity"/>
    <property type="evidence" value="ECO:0007669"/>
    <property type="project" value="UniProtKB-EC"/>
</dbReference>
<evidence type="ECO:0000256" key="1">
    <source>
        <dbReference type="ARBA" id="ARBA00005083"/>
    </source>
</evidence>
<dbReference type="Pfam" id="PF01565">
    <property type="entry name" value="FAD_binding_4"/>
    <property type="match status" value="1"/>
</dbReference>
<evidence type="ECO:0000313" key="7">
    <source>
        <dbReference type="EMBL" id="KAG5655673.1"/>
    </source>
</evidence>
<dbReference type="InterPro" id="IPR036318">
    <property type="entry name" value="FAD-bd_PCMH-like_sf"/>
</dbReference>
<dbReference type="PANTHER" id="PTHR43762:SF1">
    <property type="entry name" value="D-ARABINONO-1,4-LACTONE OXIDASE"/>
    <property type="match status" value="1"/>
</dbReference>
<feature type="signal peptide" evidence="5">
    <location>
        <begin position="1"/>
        <end position="36"/>
    </location>
</feature>
<dbReference type="PROSITE" id="PS51387">
    <property type="entry name" value="FAD_PCMH"/>
    <property type="match status" value="1"/>
</dbReference>
<dbReference type="Proteomes" id="UP000782241">
    <property type="component" value="Unassembled WGS sequence"/>
</dbReference>
<dbReference type="InterPro" id="IPR007173">
    <property type="entry name" value="ALO_C"/>
</dbReference>
<dbReference type="AlphaFoldDB" id="A0A9P7GSX0"/>
<evidence type="ECO:0000313" key="8">
    <source>
        <dbReference type="Proteomes" id="UP000782241"/>
    </source>
</evidence>
<dbReference type="InterPro" id="IPR010031">
    <property type="entry name" value="FAD_lactone_oxidase-like"/>
</dbReference>
<feature type="chain" id="PRO_5040148548" description="D-arabinono-1,4-lactone oxidase" evidence="5">
    <location>
        <begin position="37"/>
        <end position="522"/>
    </location>
</feature>
<sequence length="522" mass="58872">MRLAVVRPLLPTIHHSAIMALIKSLAVLSLVARTSAVPYNTFDGVGFPACNNVSAVHDASSIKDIQNVVQNAIQSGRRVRASGKAHMWYDTMCSDDPDTIIVRTEQVNRIYDLDLEAGSVMIEAGVTFLQLADYLHQRGASAGYTLVNWNITLAGCVAMGAHRSSIREDSMVAAGVLAMDIIDGNGELRHLERDDSDEWLAASTSLGLLGVIVRMKFKIYPDFKVYADQKTLDESEVLNGDIYGMIAPYATANFWWWPHKKKFHWRYYDVISTNASDQEAFQNTFSITKVEADAIQAIWNVGKGVSLSNLLAEEILFGQWDKPNFREKTTNEPLEKWPVYGWNYDVLIGGLYPDQRPVWEYGIHGYTLELAFPITQANAMLKRVRQLFDNEAKKLKFMASTYRSGINIKFGKPYFDLLGQVTYGTSDGANWDKGAIMLDFPSYKPSIGDGLRYNEPFYHKLAETLIDEFPCRPHWTKNTREVFERSAKNLDPDHIARFKAVREKFDPDGVFRSVVGEAIGVY</sequence>
<dbReference type="FunFam" id="3.30.465.10:FF:000028">
    <property type="entry name" value="Related to ALO1-D-arabinono-1,4-lactone oxidase"/>
    <property type="match status" value="1"/>
</dbReference>
<organism evidence="7 8">
    <name type="scientific">Fusarium avenaceum</name>
    <dbReference type="NCBI Taxonomy" id="40199"/>
    <lineage>
        <taxon>Eukaryota</taxon>
        <taxon>Fungi</taxon>
        <taxon>Dikarya</taxon>
        <taxon>Ascomycota</taxon>
        <taxon>Pezizomycotina</taxon>
        <taxon>Sordariomycetes</taxon>
        <taxon>Hypocreomycetidae</taxon>
        <taxon>Hypocreales</taxon>
        <taxon>Nectriaceae</taxon>
        <taxon>Fusarium</taxon>
        <taxon>Fusarium tricinctum species complex</taxon>
    </lineage>
</organism>
<keyword evidence="8" id="KW-1185">Reference proteome</keyword>
<evidence type="ECO:0000256" key="4">
    <source>
        <dbReference type="ARBA" id="ARBA00033418"/>
    </source>
</evidence>
<dbReference type="InterPro" id="IPR006094">
    <property type="entry name" value="Oxid_FAD_bind_N"/>
</dbReference>
<protein>
    <recommendedName>
        <fullName evidence="2">D-arabinono-1,4-lactone oxidase</fullName>
        <ecNumber evidence="2">1.1.3.37</ecNumber>
    </recommendedName>
    <alternativeName>
        <fullName evidence="4">L-galactono-gamma-lactone oxidase</fullName>
    </alternativeName>
</protein>
<evidence type="ECO:0000259" key="6">
    <source>
        <dbReference type="PROSITE" id="PS51387"/>
    </source>
</evidence>
<dbReference type="Gene3D" id="3.30.43.10">
    <property type="entry name" value="Uridine Diphospho-n-acetylenolpyruvylglucosamine Reductase, domain 2"/>
    <property type="match status" value="1"/>
</dbReference>